<proteinExistence type="inferred from homology"/>
<evidence type="ECO:0000256" key="1">
    <source>
        <dbReference type="ARBA" id="ARBA00005250"/>
    </source>
</evidence>
<dbReference type="Gene3D" id="3.60.15.10">
    <property type="entry name" value="Ribonuclease Z/Hydroxyacylglutathione hydrolase-like"/>
    <property type="match status" value="1"/>
</dbReference>
<protein>
    <submittedName>
        <fullName evidence="3">MBL fold metallo-hydrolase</fullName>
    </submittedName>
</protein>
<dbReference type="GO" id="GO:0017001">
    <property type="term" value="P:antibiotic catabolic process"/>
    <property type="evidence" value="ECO:0007669"/>
    <property type="project" value="UniProtKB-ARBA"/>
</dbReference>
<gene>
    <name evidence="3" type="ORF">DBW69_05380</name>
</gene>
<dbReference type="EMBL" id="QOQF01000022">
    <property type="protein sequence ID" value="RCL76378.1"/>
    <property type="molecule type" value="Genomic_DNA"/>
</dbReference>
<dbReference type="PANTHER" id="PTHR42951">
    <property type="entry name" value="METALLO-BETA-LACTAMASE DOMAIN-CONTAINING"/>
    <property type="match status" value="1"/>
</dbReference>
<evidence type="ECO:0000313" key="4">
    <source>
        <dbReference type="Proteomes" id="UP000252132"/>
    </source>
</evidence>
<dbReference type="SMART" id="SM00849">
    <property type="entry name" value="Lactamase_B"/>
    <property type="match status" value="1"/>
</dbReference>
<evidence type="ECO:0000313" key="3">
    <source>
        <dbReference type="EMBL" id="RCL76378.1"/>
    </source>
</evidence>
<keyword evidence="3" id="KW-0378">Hydrolase</keyword>
<dbReference type="InterPro" id="IPR036866">
    <property type="entry name" value="RibonucZ/Hydroxyglut_hydro"/>
</dbReference>
<feature type="domain" description="Metallo-beta-lactamase" evidence="2">
    <location>
        <begin position="47"/>
        <end position="264"/>
    </location>
</feature>
<organism evidence="3 4">
    <name type="scientific">PS1 clade bacterium</name>
    <dbReference type="NCBI Taxonomy" id="2175152"/>
    <lineage>
        <taxon>Bacteria</taxon>
        <taxon>Pseudomonadati</taxon>
        <taxon>Pseudomonadota</taxon>
        <taxon>Alphaproteobacteria</taxon>
        <taxon>PS1 clade</taxon>
    </lineage>
</organism>
<dbReference type="Proteomes" id="UP000252132">
    <property type="component" value="Unassembled WGS sequence"/>
</dbReference>
<dbReference type="GO" id="GO:0016787">
    <property type="term" value="F:hydrolase activity"/>
    <property type="evidence" value="ECO:0007669"/>
    <property type="project" value="UniProtKB-KW"/>
</dbReference>
<dbReference type="InterPro" id="IPR048933">
    <property type="entry name" value="B_lactamase-like_C"/>
</dbReference>
<dbReference type="InterPro" id="IPR036388">
    <property type="entry name" value="WH-like_DNA-bd_sf"/>
</dbReference>
<comment type="similarity">
    <text evidence="1">Belongs to the metallo-beta-lactamase superfamily. Class-B beta-lactamase family.</text>
</comment>
<dbReference type="Pfam" id="PF00753">
    <property type="entry name" value="Lactamase_B"/>
    <property type="match status" value="1"/>
</dbReference>
<accession>A0A368DWZ0</accession>
<name>A0A368DWZ0_9PROT</name>
<dbReference type="InterPro" id="IPR050855">
    <property type="entry name" value="NDM-1-like"/>
</dbReference>
<dbReference type="Pfam" id="PF21221">
    <property type="entry name" value="B_lactamase-like_C"/>
    <property type="match status" value="1"/>
</dbReference>
<reference evidence="3 4" key="1">
    <citation type="journal article" date="2018" name="Microbiome">
        <title>Fine metagenomic profile of the Mediterranean stratified and mixed water columns revealed by assembly and recruitment.</title>
        <authorList>
            <person name="Haro-Moreno J.M."/>
            <person name="Lopez-Perez M."/>
            <person name="De La Torre J.R."/>
            <person name="Picazo A."/>
            <person name="Camacho A."/>
            <person name="Rodriguez-Valera F."/>
        </authorList>
    </citation>
    <scope>NUCLEOTIDE SEQUENCE [LARGE SCALE GENOMIC DNA]</scope>
    <source>
        <strain evidence="3">MED-G55</strain>
    </source>
</reference>
<dbReference type="SUPFAM" id="SSF56281">
    <property type="entry name" value="Metallo-hydrolase/oxidoreductase"/>
    <property type="match status" value="1"/>
</dbReference>
<dbReference type="PANTHER" id="PTHR42951:SF4">
    <property type="entry name" value="ACYL-COENZYME A THIOESTERASE MBLAC2"/>
    <property type="match status" value="1"/>
</dbReference>
<comment type="caution">
    <text evidence="3">The sequence shown here is derived from an EMBL/GenBank/DDBJ whole genome shotgun (WGS) entry which is preliminary data.</text>
</comment>
<dbReference type="Gene3D" id="1.10.10.10">
    <property type="entry name" value="Winged helix-like DNA-binding domain superfamily/Winged helix DNA-binding domain"/>
    <property type="match status" value="1"/>
</dbReference>
<sequence>MDEQKQVVENAHGLTYLFDDKPEPAEIREVAEGVHWLRLPLFETLDHINVWLLEDGDSWVIVDTGLNNDRTKEIWENVFDKTFKGKPVSRILVTHMHPDHIGLAGWMVDKFGVMLTMTRLEYLTCRVLAADTDKEAPKEALDFLYQAGVPDEIIEGYKKRFGMFGAAIYDLPQNFYRVSDEEEIVINGRIWKVAVGNGHSPEHACFFCPSLKVVISGDQILPRISSHVGVFPNEPDANNLEDWIGSCKKLKSVFPEDLLVLPSHNEPFYGVHNRLQSLIDGHEKRLVKLLAACDTPRSPADPALFSILFKRTIDKGLFIMAISESMAHLNCLYRRGLVNKSLDEDGRLRFIAS</sequence>
<dbReference type="AlphaFoldDB" id="A0A368DWZ0"/>
<dbReference type="InterPro" id="IPR001279">
    <property type="entry name" value="Metallo-B-lactamas"/>
</dbReference>
<evidence type="ECO:0000259" key="2">
    <source>
        <dbReference type="SMART" id="SM00849"/>
    </source>
</evidence>